<dbReference type="EMBL" id="CP074371">
    <property type="protein sequence ID" value="QVI21706.1"/>
    <property type="molecule type" value="Genomic_DNA"/>
</dbReference>
<name>A0ABX8CQS6_9NOCA</name>
<dbReference type="RefSeq" id="WP_213557807.1">
    <property type="nucleotide sequence ID" value="NZ_JBHXAJ010000004.1"/>
</dbReference>
<dbReference type="Proteomes" id="UP000683310">
    <property type="component" value="Chromosome"/>
</dbReference>
<proteinExistence type="predicted"/>
<organism evidence="2 3">
    <name type="scientific">Nocardia tengchongensis</name>
    <dbReference type="NCBI Taxonomy" id="2055889"/>
    <lineage>
        <taxon>Bacteria</taxon>
        <taxon>Bacillati</taxon>
        <taxon>Actinomycetota</taxon>
        <taxon>Actinomycetes</taxon>
        <taxon>Mycobacteriales</taxon>
        <taxon>Nocardiaceae</taxon>
        <taxon>Nocardia</taxon>
    </lineage>
</organism>
<feature type="chain" id="PRO_5045737677" description="Secreted protein" evidence="1">
    <location>
        <begin position="33"/>
        <end position="179"/>
    </location>
</feature>
<evidence type="ECO:0000313" key="2">
    <source>
        <dbReference type="EMBL" id="QVI21706.1"/>
    </source>
</evidence>
<protein>
    <recommendedName>
        <fullName evidence="4">Secreted protein</fullName>
    </recommendedName>
</protein>
<evidence type="ECO:0008006" key="4">
    <source>
        <dbReference type="Google" id="ProtNLM"/>
    </source>
</evidence>
<reference evidence="2 3" key="1">
    <citation type="submission" date="2021-04" db="EMBL/GenBank/DDBJ databases">
        <title>Nocardia tengchongensis.</title>
        <authorList>
            <person name="Zhuang k."/>
            <person name="Ran Y."/>
            <person name="Li W."/>
        </authorList>
    </citation>
    <scope>NUCLEOTIDE SEQUENCE [LARGE SCALE GENOMIC DNA]</scope>
    <source>
        <strain evidence="2 3">CFH S0057</strain>
    </source>
</reference>
<sequence length="179" mass="17780">MKKSVLARSTAGIAGAAGLAAMTLALAPVASAQPAITTSTAYCADTTYTVTLPAADAAAMATQYGDNNFVLQATNTSTNVTWWSASVASVSGQDVTFQWTPSQSIPASGTATGTWNLFVTEAHVAATAMGPISVTVVQTAPSGTTCMPTTGTGSSTLSPSGGLLSTLLNALLPTLSSGQ</sequence>
<feature type="signal peptide" evidence="1">
    <location>
        <begin position="1"/>
        <end position="32"/>
    </location>
</feature>
<keyword evidence="1" id="KW-0732">Signal</keyword>
<keyword evidence="3" id="KW-1185">Reference proteome</keyword>
<accession>A0ABX8CQS6</accession>
<evidence type="ECO:0000256" key="1">
    <source>
        <dbReference type="SAM" id="SignalP"/>
    </source>
</evidence>
<gene>
    <name evidence="2" type="ORF">KHQ06_00470</name>
</gene>
<evidence type="ECO:0000313" key="3">
    <source>
        <dbReference type="Proteomes" id="UP000683310"/>
    </source>
</evidence>